<dbReference type="InterPro" id="IPR031107">
    <property type="entry name" value="Small_HSP"/>
</dbReference>
<keyword evidence="4" id="KW-1185">Reference proteome</keyword>
<evidence type="ECO:0000256" key="1">
    <source>
        <dbReference type="PROSITE-ProRule" id="PRU00285"/>
    </source>
</evidence>
<dbReference type="Proteomes" id="UP000310334">
    <property type="component" value="Unassembled WGS sequence"/>
</dbReference>
<organism evidence="3 4">
    <name type="scientific">Metabacillus sediminilitoris</name>
    <dbReference type="NCBI Taxonomy" id="2567941"/>
    <lineage>
        <taxon>Bacteria</taxon>
        <taxon>Bacillati</taxon>
        <taxon>Bacillota</taxon>
        <taxon>Bacilli</taxon>
        <taxon>Bacillales</taxon>
        <taxon>Bacillaceae</taxon>
        <taxon>Metabacillus</taxon>
    </lineage>
</organism>
<evidence type="ECO:0000256" key="2">
    <source>
        <dbReference type="RuleBase" id="RU003616"/>
    </source>
</evidence>
<dbReference type="SUPFAM" id="SSF49764">
    <property type="entry name" value="HSP20-like chaperones"/>
    <property type="match status" value="1"/>
</dbReference>
<comment type="similarity">
    <text evidence="1 2">Belongs to the small heat shock protein (HSP20) family.</text>
</comment>
<dbReference type="PANTHER" id="PTHR11527">
    <property type="entry name" value="HEAT-SHOCK PROTEIN 20 FAMILY MEMBER"/>
    <property type="match status" value="1"/>
</dbReference>
<sequence>MIHDKEAIILRKKNDLIKQNTQQQSEQLDFFQIVDQFFRSEPLQQFMNEFDTMITDSFPHHHINVNTFETDKTCVINLKIPPVKKEQIKLELFDQYLTISITNREEIKEFNENSSTFRNFTSLDSISRTILLPYSVKEHDIKTKFKKGLLTVTIPKKAKKILIDED</sequence>
<dbReference type="OrthoDB" id="1806521at2"/>
<dbReference type="CDD" id="cd06464">
    <property type="entry name" value="ACD_sHsps-like"/>
    <property type="match status" value="1"/>
</dbReference>
<comment type="caution">
    <text evidence="3">The sequence shown here is derived from an EMBL/GenBank/DDBJ whole genome shotgun (WGS) entry which is preliminary data.</text>
</comment>
<dbReference type="EMBL" id="SSNT01000001">
    <property type="protein sequence ID" value="THF82796.1"/>
    <property type="molecule type" value="Genomic_DNA"/>
</dbReference>
<dbReference type="Gene3D" id="2.60.40.790">
    <property type="match status" value="1"/>
</dbReference>
<dbReference type="InterPro" id="IPR002068">
    <property type="entry name" value="A-crystallin/Hsp20_dom"/>
</dbReference>
<protein>
    <submittedName>
        <fullName evidence="3">Hsp20/alpha crystallin family protein</fullName>
    </submittedName>
</protein>
<dbReference type="AlphaFoldDB" id="A0A4S4C4V9"/>
<accession>A0A4S4C4V9</accession>
<dbReference type="InterPro" id="IPR008978">
    <property type="entry name" value="HSP20-like_chaperone"/>
</dbReference>
<evidence type="ECO:0000313" key="4">
    <source>
        <dbReference type="Proteomes" id="UP000310334"/>
    </source>
</evidence>
<name>A0A4S4C4V9_9BACI</name>
<gene>
    <name evidence="3" type="ORF">E6W99_00075</name>
</gene>
<dbReference type="PROSITE" id="PS01031">
    <property type="entry name" value="SHSP"/>
    <property type="match status" value="1"/>
</dbReference>
<dbReference type="Pfam" id="PF00011">
    <property type="entry name" value="HSP20"/>
    <property type="match status" value="1"/>
</dbReference>
<evidence type="ECO:0000313" key="3">
    <source>
        <dbReference type="EMBL" id="THF82796.1"/>
    </source>
</evidence>
<proteinExistence type="inferred from homology"/>
<reference evidence="3 4" key="1">
    <citation type="submission" date="2019-04" db="EMBL/GenBank/DDBJ databases">
        <title>Bacillus sediminilitoris sp. nov., isolated from a tidal flat sediment on the East China Sea.</title>
        <authorList>
            <person name="Wei Y."/>
            <person name="Mao H."/>
            <person name="Fang J."/>
        </authorList>
    </citation>
    <scope>NUCLEOTIDE SEQUENCE [LARGE SCALE GENOMIC DNA]</scope>
    <source>
        <strain evidence="3 4">DSL-17</strain>
    </source>
</reference>